<comment type="caution">
    <text evidence="1">The sequence shown here is derived from an EMBL/GenBank/DDBJ whole genome shotgun (WGS) entry which is preliminary data.</text>
</comment>
<name>A0AAV4SBW2_CAEEX</name>
<keyword evidence="1" id="KW-0829">Tyrosine-protein kinase</keyword>
<keyword evidence="1" id="KW-0675">Receptor</keyword>
<keyword evidence="1" id="KW-0808">Transferase</keyword>
<dbReference type="AlphaFoldDB" id="A0AAV4SBW2"/>
<evidence type="ECO:0000313" key="1">
    <source>
        <dbReference type="EMBL" id="GIY30661.1"/>
    </source>
</evidence>
<dbReference type="EMBL" id="BPLR01009261">
    <property type="protein sequence ID" value="GIY30661.1"/>
    <property type="molecule type" value="Genomic_DNA"/>
</dbReference>
<evidence type="ECO:0000313" key="2">
    <source>
        <dbReference type="Proteomes" id="UP001054945"/>
    </source>
</evidence>
<dbReference type="GO" id="GO:0004713">
    <property type="term" value="F:protein tyrosine kinase activity"/>
    <property type="evidence" value="ECO:0007669"/>
    <property type="project" value="UniProtKB-KW"/>
</dbReference>
<protein>
    <submittedName>
        <fullName evidence="1">Receptor protein-tyrosine kinase</fullName>
    </submittedName>
</protein>
<keyword evidence="2" id="KW-1185">Reference proteome</keyword>
<dbReference type="Proteomes" id="UP001054945">
    <property type="component" value="Unassembled WGS sequence"/>
</dbReference>
<dbReference type="Gene3D" id="2.60.40.10">
    <property type="entry name" value="Immunoglobulins"/>
    <property type="match status" value="1"/>
</dbReference>
<dbReference type="InterPro" id="IPR013783">
    <property type="entry name" value="Ig-like_fold"/>
</dbReference>
<reference evidence="1 2" key="1">
    <citation type="submission" date="2021-06" db="EMBL/GenBank/DDBJ databases">
        <title>Caerostris extrusa draft genome.</title>
        <authorList>
            <person name="Kono N."/>
            <person name="Arakawa K."/>
        </authorList>
    </citation>
    <scope>NUCLEOTIDE SEQUENCE [LARGE SCALE GENOMIC DNA]</scope>
</reference>
<organism evidence="1 2">
    <name type="scientific">Caerostris extrusa</name>
    <name type="common">Bark spider</name>
    <name type="synonym">Caerostris bankana</name>
    <dbReference type="NCBI Taxonomy" id="172846"/>
    <lineage>
        <taxon>Eukaryota</taxon>
        <taxon>Metazoa</taxon>
        <taxon>Ecdysozoa</taxon>
        <taxon>Arthropoda</taxon>
        <taxon>Chelicerata</taxon>
        <taxon>Arachnida</taxon>
        <taxon>Araneae</taxon>
        <taxon>Araneomorphae</taxon>
        <taxon>Entelegynae</taxon>
        <taxon>Araneoidea</taxon>
        <taxon>Araneidae</taxon>
        <taxon>Caerostris</taxon>
    </lineage>
</organism>
<accession>A0AAV4SBW2</accession>
<sequence length="103" mass="11486">MVLQQPALQNPIIQDLENAFTMKNSYLADGCLQLERASQVNEGLYTLIATNSLGTVNYSIEAKFHKDPVLIAHPTFIPQGRIPPPISTIIQKQPELEKKKTTL</sequence>
<keyword evidence="1" id="KW-0418">Kinase</keyword>
<gene>
    <name evidence="1" type="primary">X975_23935</name>
    <name evidence="1" type="ORF">CEXT_207241</name>
</gene>
<proteinExistence type="predicted"/>